<feature type="compositionally biased region" description="Polar residues" evidence="1">
    <location>
        <begin position="427"/>
        <end position="437"/>
    </location>
</feature>
<feature type="region of interest" description="Disordered" evidence="1">
    <location>
        <begin position="239"/>
        <end position="258"/>
    </location>
</feature>
<feature type="compositionally biased region" description="Polar residues" evidence="1">
    <location>
        <begin position="403"/>
        <end position="414"/>
    </location>
</feature>
<feature type="compositionally biased region" description="Polar residues" evidence="1">
    <location>
        <begin position="187"/>
        <end position="211"/>
    </location>
</feature>
<evidence type="ECO:0000256" key="2">
    <source>
        <dbReference type="SAM" id="Phobius"/>
    </source>
</evidence>
<evidence type="ECO:0000256" key="1">
    <source>
        <dbReference type="SAM" id="MobiDB-lite"/>
    </source>
</evidence>
<proteinExistence type="predicted"/>
<keyword evidence="2" id="KW-1133">Transmembrane helix</keyword>
<evidence type="ECO:0000313" key="3">
    <source>
        <dbReference type="EMBL" id="CAG5111837.1"/>
    </source>
</evidence>
<accession>A0ABN7T481</accession>
<feature type="compositionally biased region" description="Acidic residues" evidence="1">
    <location>
        <begin position="438"/>
        <end position="447"/>
    </location>
</feature>
<feature type="compositionally biased region" description="Low complexity" evidence="1">
    <location>
        <begin position="153"/>
        <end position="164"/>
    </location>
</feature>
<feature type="compositionally biased region" description="Low complexity" evidence="1">
    <location>
        <begin position="126"/>
        <end position="138"/>
    </location>
</feature>
<feature type="region of interest" description="Disordered" evidence="1">
    <location>
        <begin position="126"/>
        <end position="226"/>
    </location>
</feature>
<feature type="region of interest" description="Disordered" evidence="1">
    <location>
        <begin position="398"/>
        <end position="487"/>
    </location>
</feature>
<evidence type="ECO:0000313" key="4">
    <source>
        <dbReference type="Proteomes" id="UP001158576"/>
    </source>
</evidence>
<sequence>MDPHKVIADMEELDYVIAKQEEKEFLNSQRDLLHQQAIVSQYNNPMTYLTPILIASLVIVSVLVVVCMCGGGFCWYVRFNKKEEERARDLEQQRMIHPNNHNNSYSAAIYAENNYLVEQRKANSESFATSSVRSSSRSTSRRPHDSDKGSWDGPASSGKSSAAQGGMGSFAPMKGPSKGQPLAGAGFNSSMASGTGYTSTKPPQKMSTTPVAGQRSGKNKQASPLDEVTMTEFVKYKSKRKVDNTKRRVKERRDRSTNSVRSILNKVLGPLSPTRLPIYDEVRREAEFESNLGRSDYGDLKRRLDDIIKRIDSTLEPSEEKKKREFGATQFLMGPTQRPAFLPGPTQVFNPQTQTQMSKTQMLMAGNSGVQSVKLAPPSPPIFVPETITQKMIKETQPERMEVQSSFKRQSSPESGIASDDKLYEPLTSSQSSTITSDELEEPEEEVQINRSKSTSRPWKPPRVTTATRKSSKTRTARPWRPFFVDE</sequence>
<dbReference type="EMBL" id="OU015567">
    <property type="protein sequence ID" value="CAG5111837.1"/>
    <property type="molecule type" value="Genomic_DNA"/>
</dbReference>
<feature type="transmembrane region" description="Helical" evidence="2">
    <location>
        <begin position="52"/>
        <end position="77"/>
    </location>
</feature>
<name>A0ABN7T481_OIKDI</name>
<organism evidence="3 4">
    <name type="scientific">Oikopleura dioica</name>
    <name type="common">Tunicate</name>
    <dbReference type="NCBI Taxonomy" id="34765"/>
    <lineage>
        <taxon>Eukaryota</taxon>
        <taxon>Metazoa</taxon>
        <taxon>Chordata</taxon>
        <taxon>Tunicata</taxon>
        <taxon>Appendicularia</taxon>
        <taxon>Copelata</taxon>
        <taxon>Oikopleuridae</taxon>
        <taxon>Oikopleura</taxon>
    </lineage>
</organism>
<reference evidence="3 4" key="1">
    <citation type="submission" date="2021-04" db="EMBL/GenBank/DDBJ databases">
        <authorList>
            <person name="Bliznina A."/>
        </authorList>
    </citation>
    <scope>NUCLEOTIDE SEQUENCE [LARGE SCALE GENOMIC DNA]</scope>
</reference>
<dbReference type="Proteomes" id="UP001158576">
    <property type="component" value="Chromosome 2"/>
</dbReference>
<gene>
    <name evidence="3" type="ORF">OKIOD_LOCUS14873</name>
</gene>
<keyword evidence="2" id="KW-0812">Transmembrane</keyword>
<protein>
    <submittedName>
        <fullName evidence="3">Oidioi.mRNA.OKI2018_I69.chr2.g6108.t1.cds</fullName>
    </submittedName>
</protein>
<keyword evidence="2" id="KW-0472">Membrane</keyword>
<feature type="compositionally biased region" description="Basic and acidic residues" evidence="1">
    <location>
        <begin position="241"/>
        <end position="256"/>
    </location>
</feature>
<keyword evidence="4" id="KW-1185">Reference proteome</keyword>